<gene>
    <name evidence="2" type="ORF">ACFFJ8_19595</name>
</gene>
<dbReference type="Gene3D" id="3.90.1200.10">
    <property type="match status" value="1"/>
</dbReference>
<organism evidence="2 3">
    <name type="scientific">Paenibacillus mendelii</name>
    <dbReference type="NCBI Taxonomy" id="206163"/>
    <lineage>
        <taxon>Bacteria</taxon>
        <taxon>Bacillati</taxon>
        <taxon>Bacillota</taxon>
        <taxon>Bacilli</taxon>
        <taxon>Bacillales</taxon>
        <taxon>Paenibacillaceae</taxon>
        <taxon>Paenibacillus</taxon>
    </lineage>
</organism>
<protein>
    <submittedName>
        <fullName evidence="2">Phosphotransferase</fullName>
    </submittedName>
</protein>
<dbReference type="EMBL" id="JBHLVF010000034">
    <property type="protein sequence ID" value="MFC0393563.1"/>
    <property type="molecule type" value="Genomic_DNA"/>
</dbReference>
<reference evidence="2 3" key="1">
    <citation type="submission" date="2024-09" db="EMBL/GenBank/DDBJ databases">
        <authorList>
            <person name="Sun Q."/>
            <person name="Mori K."/>
        </authorList>
    </citation>
    <scope>NUCLEOTIDE SEQUENCE [LARGE SCALE GENOMIC DNA]</scope>
    <source>
        <strain evidence="2 3">CCM 4839</strain>
    </source>
</reference>
<evidence type="ECO:0000313" key="3">
    <source>
        <dbReference type="Proteomes" id="UP001589818"/>
    </source>
</evidence>
<evidence type="ECO:0000259" key="1">
    <source>
        <dbReference type="Pfam" id="PF01636"/>
    </source>
</evidence>
<comment type="caution">
    <text evidence="2">The sequence shown here is derived from an EMBL/GenBank/DDBJ whole genome shotgun (WGS) entry which is preliminary data.</text>
</comment>
<dbReference type="RefSeq" id="WP_204821680.1">
    <property type="nucleotide sequence ID" value="NZ_JANHOF010000008.1"/>
</dbReference>
<evidence type="ECO:0000313" key="2">
    <source>
        <dbReference type="EMBL" id="MFC0393563.1"/>
    </source>
</evidence>
<sequence>MENKAVLAHFTNAGILDRIVSVTPITTGASGASVLSISTADDEFILKHIDKTSLTDPDMLDSFRREFHFYSKKDVLGLQVLPEIRYLENSQNTIAILMRKYETIPSDKWESDMTGRMVDLLTDVHACPADKLDELGIEFTPRSVPAEQIESAMAEWRSVLAEHNGVFDQMILCDIAYAFHDITAILNAPPHSLNHGDFHAANILLDEGRLLLCDWQNVSAGKGIGELSFFISRLHADGVNIDEEQAIRMYSRMMHEKTGMSLTVQQLKREKAAAAVSTSFLHWANYLHHAEADRVGKVYREMCDAYEQVMRGDYYKGG</sequence>
<dbReference type="Proteomes" id="UP001589818">
    <property type="component" value="Unassembled WGS sequence"/>
</dbReference>
<dbReference type="InterPro" id="IPR002575">
    <property type="entry name" value="Aminoglycoside_PTrfase"/>
</dbReference>
<accession>A0ABV6JCC9</accession>
<feature type="domain" description="Aminoglycoside phosphotransferase" evidence="1">
    <location>
        <begin position="22"/>
        <end position="221"/>
    </location>
</feature>
<dbReference type="Pfam" id="PF01636">
    <property type="entry name" value="APH"/>
    <property type="match status" value="1"/>
</dbReference>
<keyword evidence="3" id="KW-1185">Reference proteome</keyword>
<dbReference type="SUPFAM" id="SSF56112">
    <property type="entry name" value="Protein kinase-like (PK-like)"/>
    <property type="match status" value="1"/>
</dbReference>
<proteinExistence type="predicted"/>
<dbReference type="InterPro" id="IPR011009">
    <property type="entry name" value="Kinase-like_dom_sf"/>
</dbReference>
<name>A0ABV6JCC9_9BACL</name>